<comment type="caution">
    <text evidence="1">The sequence shown here is derived from an EMBL/GenBank/DDBJ whole genome shotgun (WGS) entry which is preliminary data.</text>
</comment>
<accession>X1J5F6</accession>
<proteinExistence type="predicted"/>
<dbReference type="EMBL" id="BARU01026047">
    <property type="protein sequence ID" value="GAH73564.1"/>
    <property type="molecule type" value="Genomic_DNA"/>
</dbReference>
<dbReference type="AlphaFoldDB" id="X1J5F6"/>
<sequence length="65" mass="7287">MTVDGSTIHGFEFADEDAMEREASYVRPGGYSLRDGNRMMCIGWIGPPHFYKAGRIIVIYVGDDD</sequence>
<evidence type="ECO:0000313" key="1">
    <source>
        <dbReference type="EMBL" id="GAH73564.1"/>
    </source>
</evidence>
<reference evidence="1" key="1">
    <citation type="journal article" date="2014" name="Front. Microbiol.">
        <title>High frequency of phylogenetically diverse reductive dehalogenase-homologous genes in deep subseafloor sedimentary metagenomes.</title>
        <authorList>
            <person name="Kawai M."/>
            <person name="Futagami T."/>
            <person name="Toyoda A."/>
            <person name="Takaki Y."/>
            <person name="Nishi S."/>
            <person name="Hori S."/>
            <person name="Arai W."/>
            <person name="Tsubouchi T."/>
            <person name="Morono Y."/>
            <person name="Uchiyama I."/>
            <person name="Ito T."/>
            <person name="Fujiyama A."/>
            <person name="Inagaki F."/>
            <person name="Takami H."/>
        </authorList>
    </citation>
    <scope>NUCLEOTIDE SEQUENCE</scope>
    <source>
        <strain evidence="1">Expedition CK06-06</strain>
    </source>
</reference>
<name>X1J5F6_9ZZZZ</name>
<gene>
    <name evidence="1" type="ORF">S03H2_41893</name>
</gene>
<organism evidence="1">
    <name type="scientific">marine sediment metagenome</name>
    <dbReference type="NCBI Taxonomy" id="412755"/>
    <lineage>
        <taxon>unclassified sequences</taxon>
        <taxon>metagenomes</taxon>
        <taxon>ecological metagenomes</taxon>
    </lineage>
</organism>
<protein>
    <submittedName>
        <fullName evidence="1">Uncharacterized protein</fullName>
    </submittedName>
</protein>